<feature type="region of interest" description="Disordered" evidence="1">
    <location>
        <begin position="701"/>
        <end position="725"/>
    </location>
</feature>
<feature type="compositionally biased region" description="Low complexity" evidence="1">
    <location>
        <begin position="741"/>
        <end position="777"/>
    </location>
</feature>
<dbReference type="GeneID" id="116224568"/>
<feature type="compositionally biased region" description="Low complexity" evidence="1">
    <location>
        <begin position="1948"/>
        <end position="1978"/>
    </location>
</feature>
<feature type="compositionally biased region" description="Polar residues" evidence="1">
    <location>
        <begin position="1657"/>
        <end position="1672"/>
    </location>
</feature>
<feature type="compositionally biased region" description="Low complexity" evidence="1">
    <location>
        <begin position="319"/>
        <end position="334"/>
    </location>
</feature>
<protein>
    <submittedName>
        <fullName evidence="3">Mucin-2-like</fullName>
    </submittedName>
</protein>
<feature type="compositionally biased region" description="Polar residues" evidence="1">
    <location>
        <begin position="269"/>
        <end position="287"/>
    </location>
</feature>
<feature type="compositionally biased region" description="Low complexity" evidence="1">
    <location>
        <begin position="288"/>
        <end position="306"/>
    </location>
</feature>
<feature type="region of interest" description="Disordered" evidence="1">
    <location>
        <begin position="1426"/>
        <end position="1497"/>
    </location>
</feature>
<feature type="compositionally biased region" description="Polar residues" evidence="1">
    <location>
        <begin position="422"/>
        <end position="446"/>
    </location>
</feature>
<feature type="region of interest" description="Disordered" evidence="1">
    <location>
        <begin position="636"/>
        <end position="659"/>
    </location>
</feature>
<sequence>MTPTQSTRQTQTSTPTISATVIASPTTSSQFAATPDNSTLNSATTQPASSRTTSLYDILTSMGFTSSVVTPASLESESTTYPPITTPVAVTKPVRHEEHQSTTSQPSISVAQTLEPPSDSVVHVTTLSSYSSSMSTPIPSVSSPTTLGIDTRSQFTSRSSTHTSTVTSPPMSKTLAYTSTKQTVAYTSTPQAYTATAVTGHSTTPLSNTSPTTTTNLALTQMVAPQPTSIPTQATLQVPTTGNSIAPVTGVASSAVPAVPYHTVTFSKSQTNSTVSADITASPVNTNTKPSTTLSKSTKSPSQPTLLHLAQVTGSSEGTSTNVTVSSPTSSPLTAPLMVDSVMDSPSTSIPTSTPYASTKQPTTLEPTSSVSHITPSPASTTPPFTPHITPSPASTTLPFTPHITPSPASTTPPFKPHITPSPASTTLPFTPQISSLALKQPTNENSHSISATSASNSKAPMAGHTPGTSAEPSTPATFSSLETTPTSTQLKTSSVVPNISVSGPTASASVTPIPLSSTAHTSPSKSLHTAIKSIATGSTEKKLTVVPLTDSTATYTLSTSVGSDTPPAQVATSIATPTVSYNSYSPLSSTTSVTTWPALTPSTPLPAEMTPIQSTRQTQTSTPTISATVIASPTTSSQFAATPDNPTLNSATTQPASSRTTSLYDILTSMGFTSSVVTPASLESESTTYPPITTPVAVTKPVRHEEHQSTTSQPSISVAQTLEPPSDSVVHVTTLSSYSSSMSTPIPSVSSPTTLGIDTRSQFTSRSSTHTSTVTSPPMSKTLAYTSTKQTVAYTSTPQAYTATAVTGHSTTPLSNTSPTTTTNLALTQMVAPQPTSIPTQATLQVPTTGNSIAPVTGVASSAVPAVPYHTVTFSKSQTNSTVSADITASPVNTNTKPSTTLSKSTKSPSQPTLLHLAQVTGSSEGTSTNVTVSSPTSSPLTAPLMVDSVMDSPSTSIPTSTPYASTKQPTTLEPTSSVSHITPSPASTTPPFTPHITPSPASTTLPFTPHITPSPASTTLPFTPQISSLALKQPTTENSHSISATSASNSKAPMAGHTPGTSAEPSTPATFSSLETTPTSTQLKTSSVVPNISVSGPTASASVTPIPLSSTAHTSPSKSLHTAIKSIATGSTEKKLTVVPLTDSTATYTLSTSVGSDTPPAQVATSIATPTVSYNSYSPLSSTTSVTTWPALTPSTPLPAEMTPIQSTRQTQTSTPTISATVIASLTTSRQFTATPDNPTLNSATTQPASLRTTSLRTISMGFTSSVVTSASLESKSTTYPPITTPVSVNKPVHHEAHESTTSQPSISVARTLEPPSDSVGHVTTHTPGTSVEPFVPAVFSSLETTPTSTQRTTASVAPNIAVEETSKLISTTSSKSPVTTTPSLNTPSLTTSLNSSVAYTSNIKATSAPAHETSRDTLISLSMTSKGDVAPRTQLSVTATSSTESSESASSSQDFGNETQVTSISENVPLSDTISTTSYRNTSPQHTLTSVSEDLTIPSQDAGLKLSSSSPQTSPSVAITKGPITAAFSTEYPITPRSSTAVDYVTSPTPILTQSTSRSVLDLLYTTLPTTIKVTIPSKSSFPPQHSSTTTSTTTTTSYTSKTSTAHEITVPPTPTHAQSPLPQTPSTMSPITHSVQLTSLFAFLSDYVQDTSTQSLTSSPKQPSSNAAHHTAVSVSSSVSPPVSVSSCVSPPVSVSSSVSPQVSVSSSASPPVAVSSSVSPPVAIYSPLTSSLQPTPRDPILQFSNATDKPSTSTSGQYTSADGVGSTVSSKPTTNPVSADIHDFPEGSYTDMASNSSTLPLTASTTDHSTISLSGISSMSSEIPTVTPSSTTLSTTSEMAIHSELLSTTKNSAMPGESSTSETAYTSMPDISMTTETPVTIPQPMTTQLSTDPAIPSDGSAYTSMPDNSMTTETPVNTQQPMTTPLSTDAAISSDGSATQMPTQTTSFSMATTTSHTRVRTSSPREPPTSSVD</sequence>
<feature type="compositionally biased region" description="Low complexity" evidence="1">
    <location>
        <begin position="1441"/>
        <end position="1455"/>
    </location>
</feature>
<feature type="region of interest" description="Disordered" evidence="1">
    <location>
        <begin position="1890"/>
        <end position="1978"/>
    </location>
</feature>
<feature type="compositionally biased region" description="Low complexity" evidence="1">
    <location>
        <begin position="928"/>
        <end position="943"/>
    </location>
</feature>
<feature type="region of interest" description="Disordered" evidence="1">
    <location>
        <begin position="28"/>
        <end position="50"/>
    </location>
</feature>
<accession>A0A8M1KXK1</accession>
<feature type="compositionally biased region" description="Low complexity" evidence="1">
    <location>
        <begin position="132"/>
        <end position="168"/>
    </location>
</feature>
<feature type="compositionally biased region" description="Polar residues" evidence="1">
    <location>
        <begin position="1302"/>
        <end position="1311"/>
    </location>
</feature>
<feature type="compositionally biased region" description="Polar residues" evidence="1">
    <location>
        <begin position="467"/>
        <end position="496"/>
    </location>
</feature>
<feature type="compositionally biased region" description="Low complexity" evidence="1">
    <location>
        <begin position="897"/>
        <end position="915"/>
    </location>
</feature>
<feature type="region of interest" description="Disordered" evidence="1">
    <location>
        <begin position="1582"/>
        <end position="1634"/>
    </location>
</feature>
<feature type="compositionally biased region" description="Low complexity" evidence="1">
    <location>
        <begin position="447"/>
        <end position="460"/>
    </location>
</feature>
<feature type="compositionally biased region" description="Polar residues" evidence="1">
    <location>
        <begin position="1456"/>
        <end position="1497"/>
    </location>
</feature>
<feature type="compositionally biased region" description="Polar residues" evidence="1">
    <location>
        <begin position="1016"/>
        <end position="1040"/>
    </location>
</feature>
<feature type="compositionally biased region" description="Polar residues" evidence="1">
    <location>
        <begin position="1272"/>
        <end position="1290"/>
    </location>
</feature>
<feature type="compositionally biased region" description="Polar residues" evidence="1">
    <location>
        <begin position="1905"/>
        <end position="1947"/>
    </location>
</feature>
<feature type="compositionally biased region" description="Polar residues" evidence="1">
    <location>
        <begin position="360"/>
        <end position="374"/>
    </location>
</feature>
<feature type="compositionally biased region" description="Low complexity" evidence="1">
    <location>
        <begin position="345"/>
        <end position="359"/>
    </location>
</feature>
<feature type="compositionally biased region" description="Low complexity" evidence="1">
    <location>
        <begin position="1041"/>
        <end position="1054"/>
    </location>
</feature>
<reference evidence="3" key="1">
    <citation type="submission" date="2025-08" db="UniProtKB">
        <authorList>
            <consortium name="RefSeq"/>
        </authorList>
    </citation>
    <scope>IDENTIFICATION</scope>
</reference>
<proteinExistence type="predicted"/>
<evidence type="ECO:0000256" key="1">
    <source>
        <dbReference type="SAM" id="MobiDB-lite"/>
    </source>
</evidence>
<feature type="region of interest" description="Disordered" evidence="1">
    <location>
        <begin position="878"/>
        <end position="1090"/>
    </location>
</feature>
<feature type="region of interest" description="Disordered" evidence="1">
    <location>
        <begin position="1272"/>
        <end position="1333"/>
    </location>
</feature>
<feature type="compositionally biased region" description="Low complexity" evidence="1">
    <location>
        <begin position="1676"/>
        <end position="1728"/>
    </location>
</feature>
<feature type="compositionally biased region" description="Polar residues" evidence="1">
    <location>
        <begin position="878"/>
        <end position="896"/>
    </location>
</feature>
<feature type="compositionally biased region" description="Low complexity" evidence="1">
    <location>
        <begin position="1590"/>
        <end position="1607"/>
    </location>
</feature>
<dbReference type="OrthoDB" id="10693204at2759"/>
<name>A0A8M1KXK1_CLUHA</name>
<feature type="compositionally biased region" description="Polar residues" evidence="1">
    <location>
        <begin position="710"/>
        <end position="721"/>
    </location>
</feature>
<gene>
    <name evidence="3" type="primary">LOC116224568</name>
</gene>
<feature type="compositionally biased region" description="Polar residues" evidence="1">
    <location>
        <begin position="969"/>
        <end position="983"/>
    </location>
</feature>
<dbReference type="RefSeq" id="XP_042566319.1">
    <property type="nucleotide sequence ID" value="XM_042710385.1"/>
</dbReference>
<feature type="region of interest" description="Disordered" evidence="1">
    <location>
        <begin position="1657"/>
        <end position="1787"/>
    </location>
</feature>
<feature type="compositionally biased region" description="Polar residues" evidence="1">
    <location>
        <begin position="1747"/>
        <end position="1782"/>
    </location>
</feature>
<evidence type="ECO:0000313" key="3">
    <source>
        <dbReference type="RefSeq" id="XP_042566319.1"/>
    </source>
</evidence>
<evidence type="ECO:0000313" key="2">
    <source>
        <dbReference type="Proteomes" id="UP000515152"/>
    </source>
</evidence>
<dbReference type="KEGG" id="char:116224568"/>
<dbReference type="Proteomes" id="UP000515152">
    <property type="component" value="Chromosome 18"/>
</dbReference>
<organism evidence="2 3">
    <name type="scientific">Clupea harengus</name>
    <name type="common">Atlantic herring</name>
    <dbReference type="NCBI Taxonomy" id="7950"/>
    <lineage>
        <taxon>Eukaryota</taxon>
        <taxon>Metazoa</taxon>
        <taxon>Chordata</taxon>
        <taxon>Craniata</taxon>
        <taxon>Vertebrata</taxon>
        <taxon>Euteleostomi</taxon>
        <taxon>Actinopterygii</taxon>
        <taxon>Neopterygii</taxon>
        <taxon>Teleostei</taxon>
        <taxon>Clupei</taxon>
        <taxon>Clupeiformes</taxon>
        <taxon>Clupeoidei</taxon>
        <taxon>Clupeidae</taxon>
        <taxon>Clupea</taxon>
    </lineage>
</organism>
<feature type="region of interest" description="Disordered" evidence="1">
    <location>
        <begin position="132"/>
        <end position="172"/>
    </location>
</feature>
<feature type="region of interest" description="Disordered" evidence="1">
    <location>
        <begin position="741"/>
        <end position="782"/>
    </location>
</feature>
<feature type="compositionally biased region" description="Polar residues" evidence="1">
    <location>
        <begin position="1619"/>
        <end position="1634"/>
    </location>
</feature>
<feature type="region of interest" description="Disordered" evidence="1">
    <location>
        <begin position="1371"/>
        <end position="1395"/>
    </location>
</feature>
<keyword evidence="2" id="KW-1185">Reference proteome</keyword>
<feature type="compositionally biased region" description="Polar residues" evidence="1">
    <location>
        <begin position="1061"/>
        <end position="1090"/>
    </location>
</feature>
<feature type="region of interest" description="Disordered" evidence="1">
    <location>
        <begin position="269"/>
        <end position="496"/>
    </location>
</feature>
<feature type="compositionally biased region" description="Low complexity" evidence="1">
    <location>
        <begin position="954"/>
        <end position="968"/>
    </location>
</feature>